<sequence>MTDLSNIVEILAKQALGGQQQSQGGLGGILGSVLGGLGGGQQQSQGGLGGILGSVLGGLGGQQSAPAATGGFNAQSLLIAVVPLVLGWIQQQGGFQGALAKLQGAGLGGQVQSWVDPSQSNNAASAQQIQSLFNTQEVEQVAQQAQVPAQEVYGAISSVLPQIIDSLTPQGDATDQQEANADIQQVMNLVSGFLKR</sequence>
<dbReference type="Gene3D" id="1.10.10.690">
    <property type="entry name" value="YidB-like"/>
    <property type="match status" value="1"/>
</dbReference>
<dbReference type="Proteomes" id="UP001278188">
    <property type="component" value="Unassembled WGS sequence"/>
</dbReference>
<keyword evidence="2" id="KW-1185">Reference proteome</keyword>
<proteinExistence type="predicted"/>
<gene>
    <name evidence="1" type="ORF">QR674_08705</name>
</gene>
<evidence type="ECO:0000313" key="2">
    <source>
        <dbReference type="Proteomes" id="UP001278188"/>
    </source>
</evidence>
<dbReference type="InterPro" id="IPR045372">
    <property type="entry name" value="YidB"/>
</dbReference>
<reference evidence="1 2" key="1">
    <citation type="submission" date="2023-06" db="EMBL/GenBank/DDBJ databases">
        <title>Genomic Analysis of Acinetobacter Strains Recovered from South Australian Aquatic Samples provides Insights into the Circulation of Antibiotic Resistance determinants in the Environment.</title>
        <authorList>
            <person name="Tobin L."/>
            <person name="Jarocki V.M."/>
            <person name="Kenyon J."/>
            <person name="Drigo B."/>
            <person name="Donner E."/>
            <person name="Djordjevic S.P."/>
            <person name="Hamidian M."/>
        </authorList>
    </citation>
    <scope>NUCLEOTIDE SEQUENCE [LARGE SCALE GENOMIC DNA]</scope>
    <source>
        <strain evidence="1 2">SAAc652</strain>
    </source>
</reference>
<organism evidence="1 2">
    <name type="scientific">Acinetobacter chinensis</name>
    <dbReference type="NCBI Taxonomy" id="2004650"/>
    <lineage>
        <taxon>Bacteria</taxon>
        <taxon>Pseudomonadati</taxon>
        <taxon>Pseudomonadota</taxon>
        <taxon>Gammaproteobacteria</taxon>
        <taxon>Moraxellales</taxon>
        <taxon>Moraxellaceae</taxon>
        <taxon>Acinetobacter</taxon>
    </lineage>
</organism>
<dbReference type="InterPro" id="IPR027405">
    <property type="entry name" value="YidB-like"/>
</dbReference>
<comment type="caution">
    <text evidence="1">The sequence shown here is derived from an EMBL/GenBank/DDBJ whole genome shotgun (WGS) entry which is preliminary data.</text>
</comment>
<dbReference type="SUPFAM" id="SSF140804">
    <property type="entry name" value="YidB-like"/>
    <property type="match status" value="1"/>
</dbReference>
<name>A0ABU3WF69_9GAMM</name>
<evidence type="ECO:0000313" key="1">
    <source>
        <dbReference type="EMBL" id="MDV2469064.1"/>
    </source>
</evidence>
<dbReference type="Pfam" id="PF20159">
    <property type="entry name" value="YidB"/>
    <property type="match status" value="1"/>
</dbReference>
<protein>
    <submittedName>
        <fullName evidence="1">YidB family protein</fullName>
    </submittedName>
</protein>
<dbReference type="RefSeq" id="WP_317083549.1">
    <property type="nucleotide sequence ID" value="NZ_JASVDY010000002.1"/>
</dbReference>
<accession>A0ABU3WF69</accession>
<dbReference type="EMBL" id="JASVDY010000002">
    <property type="protein sequence ID" value="MDV2469064.1"/>
    <property type="molecule type" value="Genomic_DNA"/>
</dbReference>